<keyword evidence="2 8" id="KW-0235">DNA replication</keyword>
<dbReference type="Pfam" id="PF17764">
    <property type="entry name" value="PriA_3primeBD"/>
    <property type="match status" value="1"/>
</dbReference>
<dbReference type="GO" id="GO:0008270">
    <property type="term" value="F:zinc ion binding"/>
    <property type="evidence" value="ECO:0007669"/>
    <property type="project" value="UniProtKB-UniRule"/>
</dbReference>
<evidence type="ECO:0000256" key="5">
    <source>
        <dbReference type="ARBA" id="ARBA00022833"/>
    </source>
</evidence>
<dbReference type="GO" id="GO:0006302">
    <property type="term" value="P:double-strand break repair"/>
    <property type="evidence" value="ECO:0007669"/>
    <property type="project" value="InterPro"/>
</dbReference>
<dbReference type="InterPro" id="IPR041222">
    <property type="entry name" value="PriA_3primeBD"/>
</dbReference>
<dbReference type="InterPro" id="IPR027417">
    <property type="entry name" value="P-loop_NTPase"/>
</dbReference>
<comment type="similarity">
    <text evidence="8">Belongs to the helicase family. PriA subfamily.</text>
</comment>
<evidence type="ECO:0000313" key="12">
    <source>
        <dbReference type="Proteomes" id="UP001139485"/>
    </source>
</evidence>
<dbReference type="PANTHER" id="PTHR30580:SF0">
    <property type="entry name" value="PRIMOSOMAL PROTEIN N"/>
    <property type="match status" value="1"/>
</dbReference>
<feature type="binding site" evidence="8">
    <location>
        <position position="423"/>
    </location>
    <ligand>
        <name>Zn(2+)</name>
        <dbReference type="ChEBI" id="CHEBI:29105"/>
        <label>1</label>
    </ligand>
</feature>
<accession>A0A9X2D3M4</accession>
<comment type="caution">
    <text evidence="11">The sequence shown here is derived from an EMBL/GenBank/DDBJ whole genome shotgun (WGS) entry which is preliminary data.</text>
</comment>
<keyword evidence="1 8" id="KW-0639">Primosome</keyword>
<evidence type="ECO:0000313" key="11">
    <source>
        <dbReference type="EMBL" id="MCM0618703.1"/>
    </source>
</evidence>
<keyword evidence="3 8" id="KW-0479">Metal-binding</keyword>
<evidence type="ECO:0000256" key="2">
    <source>
        <dbReference type="ARBA" id="ARBA00022705"/>
    </source>
</evidence>
<feature type="binding site" evidence="8">
    <location>
        <position position="426"/>
    </location>
    <ligand>
        <name>Zn(2+)</name>
        <dbReference type="ChEBI" id="CHEBI:29105"/>
        <label>1</label>
    </ligand>
</feature>
<dbReference type="Proteomes" id="UP001139485">
    <property type="component" value="Unassembled WGS sequence"/>
</dbReference>
<evidence type="ECO:0000256" key="3">
    <source>
        <dbReference type="ARBA" id="ARBA00022723"/>
    </source>
</evidence>
<dbReference type="GO" id="GO:0005524">
    <property type="term" value="F:ATP binding"/>
    <property type="evidence" value="ECO:0007669"/>
    <property type="project" value="UniProtKB-UniRule"/>
</dbReference>
<feature type="binding site" evidence="8">
    <location>
        <position position="450"/>
    </location>
    <ligand>
        <name>Zn(2+)</name>
        <dbReference type="ChEBI" id="CHEBI:29105"/>
        <label>2</label>
    </ligand>
</feature>
<organism evidence="11 12">
    <name type="scientific">Nocardioides bruguierae</name>
    <dbReference type="NCBI Taxonomy" id="2945102"/>
    <lineage>
        <taxon>Bacteria</taxon>
        <taxon>Bacillati</taxon>
        <taxon>Actinomycetota</taxon>
        <taxon>Actinomycetes</taxon>
        <taxon>Propionibacteriales</taxon>
        <taxon>Nocardioidaceae</taxon>
        <taxon>Nocardioides</taxon>
    </lineage>
</organism>
<dbReference type="HAMAP" id="MF_00983">
    <property type="entry name" value="PriA"/>
    <property type="match status" value="1"/>
</dbReference>
<evidence type="ECO:0000256" key="7">
    <source>
        <dbReference type="ARBA" id="ARBA00023125"/>
    </source>
</evidence>
<dbReference type="AlphaFoldDB" id="A0A9X2D3M4"/>
<feature type="binding site" evidence="8">
    <location>
        <position position="462"/>
    </location>
    <ligand>
        <name>Zn(2+)</name>
        <dbReference type="ChEBI" id="CHEBI:29105"/>
        <label>1</label>
    </ligand>
</feature>
<dbReference type="GO" id="GO:0003677">
    <property type="term" value="F:DNA binding"/>
    <property type="evidence" value="ECO:0007669"/>
    <property type="project" value="UniProtKB-UniRule"/>
</dbReference>
<dbReference type="EMBL" id="JAMOIL010000001">
    <property type="protein sequence ID" value="MCM0618703.1"/>
    <property type="molecule type" value="Genomic_DNA"/>
</dbReference>
<feature type="binding site" evidence="8">
    <location>
        <position position="453"/>
    </location>
    <ligand>
        <name>Zn(2+)</name>
        <dbReference type="ChEBI" id="CHEBI:29105"/>
        <label>2</label>
    </ligand>
</feature>
<feature type="domain" description="Primosomal protein N' 3' DNA-binding" evidence="10">
    <location>
        <begin position="47"/>
        <end position="146"/>
    </location>
</feature>
<comment type="function">
    <text evidence="8">Initiates the restart of stalled replication forks, which reloads the replicative helicase on sites other than the origin of replication. Recognizes and binds to abandoned replication forks and remodels them to uncover a helicase loading site. Promotes assembly of the primosome at these replication forks.</text>
</comment>
<dbReference type="InterPro" id="IPR005259">
    <property type="entry name" value="PriA"/>
</dbReference>
<dbReference type="GO" id="GO:0006269">
    <property type="term" value="P:DNA replication, synthesis of primer"/>
    <property type="evidence" value="ECO:0007669"/>
    <property type="project" value="UniProtKB-KW"/>
</dbReference>
<feature type="binding site" evidence="8">
    <location>
        <position position="432"/>
    </location>
    <ligand>
        <name>Zn(2+)</name>
        <dbReference type="ChEBI" id="CHEBI:29105"/>
        <label>2</label>
    </ligand>
</feature>
<proteinExistence type="inferred from homology"/>
<comment type="caution">
    <text evidence="8">As this protein does not have any detectable helicase domains, it probably does not have helicase activity.</text>
</comment>
<evidence type="ECO:0000256" key="4">
    <source>
        <dbReference type="ARBA" id="ARBA00022741"/>
    </source>
</evidence>
<name>A0A9X2D3M4_9ACTN</name>
<keyword evidence="4 8" id="KW-0547">Nucleotide-binding</keyword>
<evidence type="ECO:0000256" key="1">
    <source>
        <dbReference type="ARBA" id="ARBA00022515"/>
    </source>
</evidence>
<feature type="binding site" evidence="8">
    <location>
        <position position="435"/>
    </location>
    <ligand>
        <name>Zn(2+)</name>
        <dbReference type="ChEBI" id="CHEBI:29105"/>
        <label>2</label>
    </ligand>
</feature>
<reference evidence="11" key="1">
    <citation type="submission" date="2022-05" db="EMBL/GenBank/DDBJ databases">
        <authorList>
            <person name="Tuo L."/>
        </authorList>
    </citation>
    <scope>NUCLEOTIDE SEQUENCE</scope>
    <source>
        <strain evidence="11">BSK12Z-4</strain>
    </source>
</reference>
<dbReference type="GO" id="GO:1990077">
    <property type="term" value="C:primosome complex"/>
    <property type="evidence" value="ECO:0007669"/>
    <property type="project" value="UniProtKB-UniRule"/>
</dbReference>
<dbReference type="PANTHER" id="PTHR30580">
    <property type="entry name" value="PRIMOSOMAL PROTEIN N"/>
    <property type="match status" value="1"/>
</dbReference>
<dbReference type="GO" id="GO:0006270">
    <property type="term" value="P:DNA replication initiation"/>
    <property type="evidence" value="ECO:0007669"/>
    <property type="project" value="TreeGrafter"/>
</dbReference>
<keyword evidence="6 8" id="KW-0067">ATP-binding</keyword>
<dbReference type="GO" id="GO:0006310">
    <property type="term" value="P:DNA recombination"/>
    <property type="evidence" value="ECO:0007669"/>
    <property type="project" value="InterPro"/>
</dbReference>
<dbReference type="Gene3D" id="3.40.1440.60">
    <property type="entry name" value="PriA, 3(prime) DNA-binding domain"/>
    <property type="match status" value="1"/>
</dbReference>
<evidence type="ECO:0000256" key="6">
    <source>
        <dbReference type="ARBA" id="ARBA00022840"/>
    </source>
</evidence>
<protein>
    <recommendedName>
        <fullName evidence="8">Probable replication restart protein PriA</fullName>
    </recommendedName>
    <alternativeName>
        <fullName evidence="8">Putative ATP-dependent DNA helicase PriA</fullName>
    </alternativeName>
</protein>
<dbReference type="Gene3D" id="3.40.50.300">
    <property type="entry name" value="P-loop containing nucleotide triphosphate hydrolases"/>
    <property type="match status" value="1"/>
</dbReference>
<comment type="cofactor">
    <cofactor evidence="8">
        <name>Zn(2+)</name>
        <dbReference type="ChEBI" id="CHEBI:29105"/>
    </cofactor>
    <text evidence="8">Binds 2 zinc ions per subunit.</text>
</comment>
<evidence type="ECO:0000256" key="8">
    <source>
        <dbReference type="HAMAP-Rule" id="MF_00983"/>
    </source>
</evidence>
<dbReference type="RefSeq" id="WP_250825680.1">
    <property type="nucleotide sequence ID" value="NZ_JAMOIL010000001.1"/>
</dbReference>
<evidence type="ECO:0000256" key="9">
    <source>
        <dbReference type="SAM" id="MobiDB-lite"/>
    </source>
</evidence>
<keyword evidence="12" id="KW-1185">Reference proteome</keyword>
<sequence>MSPPPHPADEQPDLLPGLAGVREAKARATRARNAVQVTPAETEPVARVLLDLPPAHLDRVFDFAVPAKLDASARPGVRVKVRFAGQDADGWLLERCATSEHAGVLAPIKRVVGAERVLTPAVAALAEEVARRYAGTRADVLRLAVPPRHATAEAEEAQVRPDPVPPLRPVPAGAAEQAWGAHEHAAAWLGHLRAGGAPRAVWSPPPGTDWAVLVAEAALASPGGVVVCAPDGKDVARLDAALTAAAERAGSAPQHALLTADLGPAVRYRHFLRLLHGQARIAVGTRAAAFAPVADLSLVVVWDDGDDLLSEPRAPYPHAREVLLLRAESEGAAALVGGFARTVEADHLVRSGWAHELGARRDVVRAAARIEVAGASEHDLLRDPHARTARMPQQVHHLLRDALEHGPVLVQNPRAGYAATLACERCRTPARCPACTGPLRLTGPTTPPACGWCGAEQPAWACPECGDHGLRAPVLGQARTAEEIGRALPRARVRTSAGDHVLHTVPDRPQVVVATPGAEPVAEHGYAAVVLLDAWLLLARPDLRTEEEALRRWANAAGLVRPGGRVLVVGDAAHPAVQALVRWDMAGFAAREAASRGEAHLPPVSRLAVLTGGAGALDDALVLLDAPEGAEVLGPVPVDPLAGEDPGHRVVVRVPRSRGAALSAALGDLQRVRSARKLEPVRIQVDPYSL</sequence>
<dbReference type="InterPro" id="IPR042115">
    <property type="entry name" value="PriA_3primeBD_sf"/>
</dbReference>
<evidence type="ECO:0000259" key="10">
    <source>
        <dbReference type="Pfam" id="PF17764"/>
    </source>
</evidence>
<dbReference type="GO" id="GO:0043138">
    <property type="term" value="F:3'-5' DNA helicase activity"/>
    <property type="evidence" value="ECO:0007669"/>
    <property type="project" value="TreeGrafter"/>
</dbReference>
<keyword evidence="7 8" id="KW-0238">DNA-binding</keyword>
<feature type="region of interest" description="Disordered" evidence="9">
    <location>
        <begin position="1"/>
        <end position="20"/>
    </location>
</feature>
<comment type="subunit">
    <text evidence="8">Component of the replication restart primosome.</text>
</comment>
<gene>
    <name evidence="8" type="primary">priA</name>
    <name evidence="11" type="ORF">M8330_00175</name>
</gene>
<feature type="binding site" evidence="8">
    <location>
        <position position="465"/>
    </location>
    <ligand>
        <name>Zn(2+)</name>
        <dbReference type="ChEBI" id="CHEBI:29105"/>
        <label>1</label>
    </ligand>
</feature>
<keyword evidence="5 8" id="KW-0862">Zinc</keyword>